<organism evidence="1 2">
    <name type="scientific">Halocaridina rubra</name>
    <name type="common">Hawaiian red shrimp</name>
    <dbReference type="NCBI Taxonomy" id="373956"/>
    <lineage>
        <taxon>Eukaryota</taxon>
        <taxon>Metazoa</taxon>
        <taxon>Ecdysozoa</taxon>
        <taxon>Arthropoda</taxon>
        <taxon>Crustacea</taxon>
        <taxon>Multicrustacea</taxon>
        <taxon>Malacostraca</taxon>
        <taxon>Eumalacostraca</taxon>
        <taxon>Eucarida</taxon>
        <taxon>Decapoda</taxon>
        <taxon>Pleocyemata</taxon>
        <taxon>Caridea</taxon>
        <taxon>Atyoidea</taxon>
        <taxon>Atyidae</taxon>
        <taxon>Halocaridina</taxon>
    </lineage>
</organism>
<comment type="caution">
    <text evidence="1">The sequence shown here is derived from an EMBL/GenBank/DDBJ whole genome shotgun (WGS) entry which is preliminary data.</text>
</comment>
<dbReference type="InterPro" id="IPR004981">
    <property type="entry name" value="Trp_2_3_dOase"/>
</dbReference>
<dbReference type="Proteomes" id="UP001381693">
    <property type="component" value="Unassembled WGS sequence"/>
</dbReference>
<dbReference type="GO" id="GO:0019442">
    <property type="term" value="P:L-tryptophan catabolic process to acetyl-CoA"/>
    <property type="evidence" value="ECO:0007669"/>
    <property type="project" value="TreeGrafter"/>
</dbReference>
<dbReference type="SUPFAM" id="SSF140959">
    <property type="entry name" value="Indolic compounds 2,3-dioxygenase-like"/>
    <property type="match status" value="1"/>
</dbReference>
<dbReference type="Gene3D" id="1.20.58.480">
    <property type="match status" value="1"/>
</dbReference>
<dbReference type="Pfam" id="PF03301">
    <property type="entry name" value="Trp_dioxygenase"/>
    <property type="match status" value="1"/>
</dbReference>
<gene>
    <name evidence="1" type="ORF">SK128_014030</name>
</gene>
<dbReference type="InterPro" id="IPR037217">
    <property type="entry name" value="Trp/Indoleamine_2_3_dOase-like"/>
</dbReference>
<dbReference type="PANTHER" id="PTHR10138:SF0">
    <property type="entry name" value="TRYPTOPHAN 2,3-DIOXYGENASE"/>
    <property type="match status" value="1"/>
</dbReference>
<accession>A0AAN8X0H0</accession>
<name>A0AAN8X0H0_HALRR</name>
<sequence>MMMVQRMIGELPGTGGTVGYEYLKGTISRESNKVFRDLFNMSGFFLPQKYIEPFTRS</sequence>
<dbReference type="EMBL" id="JAXCGZ010015280">
    <property type="protein sequence ID" value="KAK7070634.1"/>
    <property type="molecule type" value="Genomic_DNA"/>
</dbReference>
<dbReference type="GO" id="GO:0004833">
    <property type="term" value="F:L-tryptophan 2,3-dioxygenase activity"/>
    <property type="evidence" value="ECO:0007669"/>
    <property type="project" value="InterPro"/>
</dbReference>
<dbReference type="PANTHER" id="PTHR10138">
    <property type="entry name" value="TRYPTOPHAN 2,3-DIOXYGENASE"/>
    <property type="match status" value="1"/>
</dbReference>
<dbReference type="GO" id="GO:0046872">
    <property type="term" value="F:metal ion binding"/>
    <property type="evidence" value="ECO:0007669"/>
    <property type="project" value="InterPro"/>
</dbReference>
<dbReference type="AlphaFoldDB" id="A0AAN8X0H0"/>
<evidence type="ECO:0000313" key="2">
    <source>
        <dbReference type="Proteomes" id="UP001381693"/>
    </source>
</evidence>
<reference evidence="1 2" key="1">
    <citation type="submission" date="2023-11" db="EMBL/GenBank/DDBJ databases">
        <title>Halocaridina rubra genome assembly.</title>
        <authorList>
            <person name="Smith C."/>
        </authorList>
    </citation>
    <scope>NUCLEOTIDE SEQUENCE [LARGE SCALE GENOMIC DNA]</scope>
    <source>
        <strain evidence="1">EP-1</strain>
        <tissue evidence="1">Whole</tissue>
    </source>
</reference>
<dbReference type="GO" id="GO:0020037">
    <property type="term" value="F:heme binding"/>
    <property type="evidence" value="ECO:0007669"/>
    <property type="project" value="InterPro"/>
</dbReference>
<proteinExistence type="predicted"/>
<protein>
    <submittedName>
        <fullName evidence="1">Uncharacterized protein</fullName>
    </submittedName>
</protein>
<dbReference type="GO" id="GO:0019441">
    <property type="term" value="P:L-tryptophan catabolic process to kynurenine"/>
    <property type="evidence" value="ECO:0007669"/>
    <property type="project" value="InterPro"/>
</dbReference>
<evidence type="ECO:0000313" key="1">
    <source>
        <dbReference type="EMBL" id="KAK7070634.1"/>
    </source>
</evidence>
<keyword evidence="2" id="KW-1185">Reference proteome</keyword>